<gene>
    <name evidence="2" type="ORF">GJ744_009005</name>
</gene>
<comment type="caution">
    <text evidence="2">The sequence shown here is derived from an EMBL/GenBank/DDBJ whole genome shotgun (WGS) entry which is preliminary data.</text>
</comment>
<feature type="region of interest" description="Disordered" evidence="1">
    <location>
        <begin position="92"/>
        <end position="120"/>
    </location>
</feature>
<organism evidence="2 3">
    <name type="scientific">Endocarpon pusillum</name>
    <dbReference type="NCBI Taxonomy" id="364733"/>
    <lineage>
        <taxon>Eukaryota</taxon>
        <taxon>Fungi</taxon>
        <taxon>Dikarya</taxon>
        <taxon>Ascomycota</taxon>
        <taxon>Pezizomycotina</taxon>
        <taxon>Eurotiomycetes</taxon>
        <taxon>Chaetothyriomycetidae</taxon>
        <taxon>Verrucariales</taxon>
        <taxon>Verrucariaceae</taxon>
        <taxon>Endocarpon</taxon>
    </lineage>
</organism>
<dbReference type="EMBL" id="JAACFV010000050">
    <property type="protein sequence ID" value="KAF7508758.1"/>
    <property type="molecule type" value="Genomic_DNA"/>
</dbReference>
<proteinExistence type="predicted"/>
<feature type="compositionally biased region" description="Acidic residues" evidence="1">
    <location>
        <begin position="193"/>
        <end position="202"/>
    </location>
</feature>
<protein>
    <recommendedName>
        <fullName evidence="4">Hyaluronan/mRNA-binding protein domain-containing protein</fullName>
    </recommendedName>
</protein>
<evidence type="ECO:0000313" key="3">
    <source>
        <dbReference type="Proteomes" id="UP000606974"/>
    </source>
</evidence>
<feature type="region of interest" description="Disordered" evidence="1">
    <location>
        <begin position="132"/>
        <end position="202"/>
    </location>
</feature>
<evidence type="ECO:0008006" key="4">
    <source>
        <dbReference type="Google" id="ProtNLM"/>
    </source>
</evidence>
<evidence type="ECO:0000313" key="2">
    <source>
        <dbReference type="EMBL" id="KAF7508758.1"/>
    </source>
</evidence>
<dbReference type="Proteomes" id="UP000606974">
    <property type="component" value="Unassembled WGS sequence"/>
</dbReference>
<name>A0A8H7AGM1_9EURO</name>
<keyword evidence="3" id="KW-1185">Reference proteome</keyword>
<dbReference type="AlphaFoldDB" id="A0A8H7AGM1"/>
<sequence length="202" mass="22370">MNAPLFGTQLNYNDTFNPQLLSSFASKPQSTLIKELPLNKTLPFNHQQLRPRSVEHKLNIGFLVTRTEKRNDRNHTGLADGTATAEDHLPRYFAKSGHPDADPTAIKKQGGGKGNWGKPGAEMDDYGYKFANSRRRSNSSTQALGDFKTKFEAVDQDPVFEEEVHGPTRTNTEDSNTLEKEESTDTSTVGGSVEEDEGAKKI</sequence>
<accession>A0A8H7AGM1</accession>
<reference evidence="2" key="1">
    <citation type="submission" date="2020-02" db="EMBL/GenBank/DDBJ databases">
        <authorList>
            <person name="Palmer J.M."/>
        </authorList>
    </citation>
    <scope>NUCLEOTIDE SEQUENCE</scope>
    <source>
        <strain evidence="2">EPUS1.4</strain>
        <tissue evidence="2">Thallus</tissue>
    </source>
</reference>
<dbReference type="OrthoDB" id="2122308at2759"/>
<evidence type="ECO:0000256" key="1">
    <source>
        <dbReference type="SAM" id="MobiDB-lite"/>
    </source>
</evidence>